<dbReference type="InterPro" id="IPR043754">
    <property type="entry name" value="DUF5700"/>
</dbReference>
<evidence type="ECO:0000313" key="3">
    <source>
        <dbReference type="Proteomes" id="UP000187181"/>
    </source>
</evidence>
<proteinExistence type="predicted"/>
<reference evidence="3" key="1">
    <citation type="submission" date="2017-01" db="EMBL/GenBank/DDBJ databases">
        <authorList>
            <person name="Varghese N."/>
            <person name="Submissions S."/>
        </authorList>
    </citation>
    <scope>NUCLEOTIDE SEQUENCE [LARGE SCALE GENOMIC DNA]</scope>
    <source>
        <strain evidence="3">LP100</strain>
    </source>
</reference>
<dbReference type="AlphaFoldDB" id="A0A1R3WS40"/>
<protein>
    <recommendedName>
        <fullName evidence="4">Peptidase MA superfamily protein</fullName>
    </recommendedName>
</protein>
<gene>
    <name evidence="2" type="ORF">SAMN05444128_0907</name>
</gene>
<dbReference type="RefSeq" id="WP_076666275.1">
    <property type="nucleotide sequence ID" value="NZ_FTPP01000001.1"/>
</dbReference>
<organism evidence="2 3">
    <name type="scientific">Pontibacter indicus</name>
    <dbReference type="NCBI Taxonomy" id="1317125"/>
    <lineage>
        <taxon>Bacteria</taxon>
        <taxon>Pseudomonadati</taxon>
        <taxon>Bacteroidota</taxon>
        <taxon>Cytophagia</taxon>
        <taxon>Cytophagales</taxon>
        <taxon>Hymenobacteraceae</taxon>
        <taxon>Pontibacter</taxon>
    </lineage>
</organism>
<sequence>MKKLFTLLLLAVSGYTAQAQFVDVASAERYFQLVDTLKSGKRLHDHTWQQFLAMEGNRQYIENQNYKDAYLNTFRKTMEVVYLPEHDSLLQVRLQDNQANYLTYSIHVYKAHEAELRQYLAQLAADKESYVSTMYQSCYTVLPKRMQGRNKETGVYLIALGNDAVAQNGNMVLNLWAEYKFNQVMPGAVGGHELHHLLFKPKRYEVAEKDKSLLLMLQLLTNEGVPDLIDKKYAVAPHVPGDMQWGTYLLDLGKQNLPRVDAAIRETASGEKQYSSKEIRNQVIGMSGHVPGFYMADVIERNGLKKKLVAGMDNPFQIIHLYNKAAKKDKSKPFIFSDEAIAYLKKVEDEAKIVN</sequence>
<evidence type="ECO:0000313" key="2">
    <source>
        <dbReference type="EMBL" id="SIT80833.1"/>
    </source>
</evidence>
<keyword evidence="1" id="KW-0732">Signal</keyword>
<dbReference type="EMBL" id="FTPP01000001">
    <property type="protein sequence ID" value="SIT80833.1"/>
    <property type="molecule type" value="Genomic_DNA"/>
</dbReference>
<feature type="chain" id="PRO_5012661418" description="Peptidase MA superfamily protein" evidence="1">
    <location>
        <begin position="20"/>
        <end position="355"/>
    </location>
</feature>
<accession>A0A1R3WS40</accession>
<evidence type="ECO:0000256" key="1">
    <source>
        <dbReference type="SAM" id="SignalP"/>
    </source>
</evidence>
<dbReference type="OrthoDB" id="657291at2"/>
<evidence type="ECO:0008006" key="4">
    <source>
        <dbReference type="Google" id="ProtNLM"/>
    </source>
</evidence>
<dbReference type="STRING" id="1317125.SAMN05444128_0907"/>
<name>A0A1R3WS40_9BACT</name>
<dbReference type="Pfam" id="PF18958">
    <property type="entry name" value="DUF5700"/>
    <property type="match status" value="1"/>
</dbReference>
<dbReference type="Proteomes" id="UP000187181">
    <property type="component" value="Unassembled WGS sequence"/>
</dbReference>
<keyword evidence="3" id="KW-1185">Reference proteome</keyword>
<feature type="signal peptide" evidence="1">
    <location>
        <begin position="1"/>
        <end position="19"/>
    </location>
</feature>